<evidence type="ECO:0000313" key="2">
    <source>
        <dbReference type="EMBL" id="SFB36822.1"/>
    </source>
</evidence>
<dbReference type="SUPFAM" id="SSF52777">
    <property type="entry name" value="CoA-dependent acyltransferases"/>
    <property type="match status" value="2"/>
</dbReference>
<feature type="domain" description="Condensation" evidence="1">
    <location>
        <begin position="60"/>
        <end position="371"/>
    </location>
</feature>
<dbReference type="InterPro" id="IPR023213">
    <property type="entry name" value="CAT-like_dom_sf"/>
</dbReference>
<dbReference type="STRING" id="490629.SAMN05216266_109106"/>
<dbReference type="Gene3D" id="3.30.559.10">
    <property type="entry name" value="Chloramphenicol acetyltransferase-like domain"/>
    <property type="match status" value="1"/>
</dbReference>
<dbReference type="Pfam" id="PF00668">
    <property type="entry name" value="Condensation"/>
    <property type="match status" value="1"/>
</dbReference>
<dbReference type="Proteomes" id="UP000243799">
    <property type="component" value="Unassembled WGS sequence"/>
</dbReference>
<dbReference type="RefSeq" id="WP_091674115.1">
    <property type="nucleotide sequence ID" value="NZ_FOKG01000009.1"/>
</dbReference>
<evidence type="ECO:0000313" key="3">
    <source>
        <dbReference type="Proteomes" id="UP000243799"/>
    </source>
</evidence>
<dbReference type="OrthoDB" id="9789603at2"/>
<name>A0A1I1AH58_9PSEU</name>
<gene>
    <name evidence="2" type="ORF">SAMN05216266_109106</name>
</gene>
<reference evidence="3" key="1">
    <citation type="submission" date="2016-10" db="EMBL/GenBank/DDBJ databases">
        <authorList>
            <person name="Varghese N."/>
            <person name="Submissions S."/>
        </authorList>
    </citation>
    <scope>NUCLEOTIDE SEQUENCE [LARGE SCALE GENOMIC DNA]</scope>
    <source>
        <strain evidence="3">CGMCC 4.3568</strain>
    </source>
</reference>
<protein>
    <submittedName>
        <fullName evidence="2">Condensation domain-containing protein</fullName>
    </submittedName>
</protein>
<dbReference type="EMBL" id="FOKG01000009">
    <property type="protein sequence ID" value="SFB36822.1"/>
    <property type="molecule type" value="Genomic_DNA"/>
</dbReference>
<proteinExistence type="predicted"/>
<dbReference type="GO" id="GO:0003824">
    <property type="term" value="F:catalytic activity"/>
    <property type="evidence" value="ECO:0007669"/>
    <property type="project" value="InterPro"/>
</dbReference>
<organism evidence="2 3">
    <name type="scientific">Amycolatopsis marina</name>
    <dbReference type="NCBI Taxonomy" id="490629"/>
    <lineage>
        <taxon>Bacteria</taxon>
        <taxon>Bacillati</taxon>
        <taxon>Actinomycetota</taxon>
        <taxon>Actinomycetes</taxon>
        <taxon>Pseudonocardiales</taxon>
        <taxon>Pseudonocardiaceae</taxon>
        <taxon>Amycolatopsis</taxon>
    </lineage>
</organism>
<accession>A0A1I1AH58</accession>
<keyword evidence="3" id="KW-1185">Reference proteome</keyword>
<dbReference type="AlphaFoldDB" id="A0A1I1AH58"/>
<evidence type="ECO:0000259" key="1">
    <source>
        <dbReference type="Pfam" id="PF00668"/>
    </source>
</evidence>
<dbReference type="Gene3D" id="3.30.559.30">
    <property type="entry name" value="Nonribosomal peptide synthetase, condensation domain"/>
    <property type="match status" value="1"/>
</dbReference>
<dbReference type="InterPro" id="IPR001242">
    <property type="entry name" value="Condensation_dom"/>
</dbReference>
<dbReference type="GO" id="GO:0008610">
    <property type="term" value="P:lipid biosynthetic process"/>
    <property type="evidence" value="ECO:0007669"/>
    <property type="project" value="UniProtKB-ARBA"/>
</dbReference>
<sequence>MRFTKLSDHEVRPGMLVEWHPLPLGGWTPDPRPASYVQDAHVRDALTRRATGRNSPTWLATAFELPGDLDTAALHRALLAWIDRHETLRSVLTCPSAPDEAAPLRRLTLSSGGVDLRRKDQGRFDGAHAINSHVEALFDRTADPLHWPPYAFATVARGGSTTIYLGLDHSNVDGYSILLIAQEIRALYAAELSGEQAELAATGSYLEFGAAERDNALRVRADHDVVARWRTFIGANGGRLPGFPLEVGASSGRPAPQHGSCTWLLDADKAESFSIACRTAGGGFQAGILACLGIAAHEVSARRAFHALVPFHTRQEAQWTTSLGWYVGIAPVEFAVAGTPDFAGVAKAAGAAAREARPLALLPFARVCELLGTAPEPRFVVSYMDMRRTPGAGQWRAWNACAFHSRAVAGDEVYLWIHRNHEGVYLTCRHPGTEAGTRNATRYIGHLRRVVDEVATHGGYAVAGLPPIPAVDMATTW</sequence>